<evidence type="ECO:0000313" key="3">
    <source>
        <dbReference type="Proteomes" id="UP000006813"/>
    </source>
</evidence>
<name>G5C8U6_HETGA</name>
<proteinExistence type="predicted"/>
<dbReference type="Proteomes" id="UP000006813">
    <property type="component" value="Unassembled WGS sequence"/>
</dbReference>
<organism evidence="2 3">
    <name type="scientific">Heterocephalus glaber</name>
    <name type="common">Naked mole rat</name>
    <dbReference type="NCBI Taxonomy" id="10181"/>
    <lineage>
        <taxon>Eukaryota</taxon>
        <taxon>Metazoa</taxon>
        <taxon>Chordata</taxon>
        <taxon>Craniata</taxon>
        <taxon>Vertebrata</taxon>
        <taxon>Euteleostomi</taxon>
        <taxon>Mammalia</taxon>
        <taxon>Eutheria</taxon>
        <taxon>Euarchontoglires</taxon>
        <taxon>Glires</taxon>
        <taxon>Rodentia</taxon>
        <taxon>Hystricomorpha</taxon>
        <taxon>Bathyergidae</taxon>
        <taxon>Heterocephalus</taxon>
    </lineage>
</organism>
<feature type="compositionally biased region" description="Low complexity" evidence="1">
    <location>
        <begin position="57"/>
        <end position="74"/>
    </location>
</feature>
<dbReference type="EMBL" id="JH173930">
    <property type="protein sequence ID" value="EHB17957.1"/>
    <property type="molecule type" value="Genomic_DNA"/>
</dbReference>
<sequence length="114" mass="12548">MENNPGVKFTGYQVSQQQSYSETEGEGRNTADASSEEEGDKGEDGKGRRKNDKGGSKWKNSYTSKKSSKQSWKSPGNEVDKDCKEENKRSSEGGDPCSDTRNIASDLQKTREGT</sequence>
<dbReference type="AlphaFoldDB" id="G5C8U6"/>
<accession>G5C8U6</accession>
<feature type="compositionally biased region" description="Polar residues" evidence="1">
    <location>
        <begin position="12"/>
        <end position="22"/>
    </location>
</feature>
<protein>
    <submittedName>
        <fullName evidence="2">Hepatoma-derived growth factor-related protein 3</fullName>
    </submittedName>
</protein>
<dbReference type="InParanoid" id="G5C8U6"/>
<dbReference type="eggNOG" id="KOG1904">
    <property type="taxonomic scope" value="Eukaryota"/>
</dbReference>
<feature type="compositionally biased region" description="Basic and acidic residues" evidence="1">
    <location>
        <begin position="78"/>
        <end position="92"/>
    </location>
</feature>
<evidence type="ECO:0000313" key="2">
    <source>
        <dbReference type="EMBL" id="EHB17957.1"/>
    </source>
</evidence>
<evidence type="ECO:0000256" key="1">
    <source>
        <dbReference type="SAM" id="MobiDB-lite"/>
    </source>
</evidence>
<gene>
    <name evidence="2" type="ORF">GW7_11762</name>
</gene>
<reference evidence="2 3" key="1">
    <citation type="journal article" date="2011" name="Nature">
        <title>Genome sequencing reveals insights into physiology and longevity of the naked mole rat.</title>
        <authorList>
            <person name="Kim E.B."/>
            <person name="Fang X."/>
            <person name="Fushan A.A."/>
            <person name="Huang Z."/>
            <person name="Lobanov A.V."/>
            <person name="Han L."/>
            <person name="Marino S.M."/>
            <person name="Sun X."/>
            <person name="Turanov A.A."/>
            <person name="Yang P."/>
            <person name="Yim S.H."/>
            <person name="Zhao X."/>
            <person name="Kasaikina M.V."/>
            <person name="Stoletzki N."/>
            <person name="Peng C."/>
            <person name="Polak P."/>
            <person name="Xiong Z."/>
            <person name="Kiezun A."/>
            <person name="Zhu Y."/>
            <person name="Chen Y."/>
            <person name="Kryukov G.V."/>
            <person name="Zhang Q."/>
            <person name="Peshkin L."/>
            <person name="Yang L."/>
            <person name="Bronson R.T."/>
            <person name="Buffenstein R."/>
            <person name="Wang B."/>
            <person name="Han C."/>
            <person name="Li Q."/>
            <person name="Chen L."/>
            <person name="Zhao W."/>
            <person name="Sunyaev S.R."/>
            <person name="Park T.J."/>
            <person name="Zhang G."/>
            <person name="Wang J."/>
            <person name="Gladyshev V.N."/>
        </authorList>
    </citation>
    <scope>NUCLEOTIDE SEQUENCE [LARGE SCALE GENOMIC DNA]</scope>
</reference>
<feature type="region of interest" description="Disordered" evidence="1">
    <location>
        <begin position="1"/>
        <end position="114"/>
    </location>
</feature>
<dbReference type="STRING" id="10181.G5C8U6"/>